<keyword evidence="2" id="KW-1185">Reference proteome</keyword>
<dbReference type="EMBL" id="JARKIE010000027">
    <property type="protein sequence ID" value="KAJ7698041.1"/>
    <property type="molecule type" value="Genomic_DNA"/>
</dbReference>
<sequence>MTHWGMIMEEGNIVENLGVVTWASKFKLRLAGQAIHPSHSDKSVFHGIESEYQHIRSRGYNPVPKGEDRPAVRRNARGIVRNRECPRARRKYRRIASFPYCLYERDLRAQIGAVRQKPAQLSPNICFLDGRAWCCVGQKEEEYVSLSFQTQATRNLSVSGEIPQKIGVSSGASGCTKLGNELHSRLGMTAPKSRKGRKT</sequence>
<protein>
    <submittedName>
        <fullName evidence="1">Uncharacterized protein</fullName>
    </submittedName>
</protein>
<gene>
    <name evidence="1" type="ORF">B0H17DRAFT_1129982</name>
</gene>
<accession>A0AAD7DUE5</accession>
<evidence type="ECO:0000313" key="1">
    <source>
        <dbReference type="EMBL" id="KAJ7698041.1"/>
    </source>
</evidence>
<dbReference type="Proteomes" id="UP001221757">
    <property type="component" value="Unassembled WGS sequence"/>
</dbReference>
<dbReference type="AlphaFoldDB" id="A0AAD7DUE5"/>
<comment type="caution">
    <text evidence="1">The sequence shown here is derived from an EMBL/GenBank/DDBJ whole genome shotgun (WGS) entry which is preliminary data.</text>
</comment>
<name>A0AAD7DUE5_MYCRO</name>
<evidence type="ECO:0000313" key="2">
    <source>
        <dbReference type="Proteomes" id="UP001221757"/>
    </source>
</evidence>
<organism evidence="1 2">
    <name type="scientific">Mycena rosella</name>
    <name type="common">Pink bonnet</name>
    <name type="synonym">Agaricus rosellus</name>
    <dbReference type="NCBI Taxonomy" id="1033263"/>
    <lineage>
        <taxon>Eukaryota</taxon>
        <taxon>Fungi</taxon>
        <taxon>Dikarya</taxon>
        <taxon>Basidiomycota</taxon>
        <taxon>Agaricomycotina</taxon>
        <taxon>Agaricomycetes</taxon>
        <taxon>Agaricomycetidae</taxon>
        <taxon>Agaricales</taxon>
        <taxon>Marasmiineae</taxon>
        <taxon>Mycenaceae</taxon>
        <taxon>Mycena</taxon>
    </lineage>
</organism>
<proteinExistence type="predicted"/>
<reference evidence="1" key="1">
    <citation type="submission" date="2023-03" db="EMBL/GenBank/DDBJ databases">
        <title>Massive genome expansion in bonnet fungi (Mycena s.s.) driven by repeated elements and novel gene families across ecological guilds.</title>
        <authorList>
            <consortium name="Lawrence Berkeley National Laboratory"/>
            <person name="Harder C.B."/>
            <person name="Miyauchi S."/>
            <person name="Viragh M."/>
            <person name="Kuo A."/>
            <person name="Thoen E."/>
            <person name="Andreopoulos B."/>
            <person name="Lu D."/>
            <person name="Skrede I."/>
            <person name="Drula E."/>
            <person name="Henrissat B."/>
            <person name="Morin E."/>
            <person name="Kohler A."/>
            <person name="Barry K."/>
            <person name="LaButti K."/>
            <person name="Morin E."/>
            <person name="Salamov A."/>
            <person name="Lipzen A."/>
            <person name="Mereny Z."/>
            <person name="Hegedus B."/>
            <person name="Baldrian P."/>
            <person name="Stursova M."/>
            <person name="Weitz H."/>
            <person name="Taylor A."/>
            <person name="Grigoriev I.V."/>
            <person name="Nagy L.G."/>
            <person name="Martin F."/>
            <person name="Kauserud H."/>
        </authorList>
    </citation>
    <scope>NUCLEOTIDE SEQUENCE</scope>
    <source>
        <strain evidence="1">CBHHK067</strain>
    </source>
</reference>